<dbReference type="RefSeq" id="WP_074926215.1">
    <property type="nucleotide sequence ID" value="NZ_FOWR01000009.1"/>
</dbReference>
<evidence type="ECO:0000313" key="3">
    <source>
        <dbReference type="Proteomes" id="UP000182692"/>
    </source>
</evidence>
<dbReference type="AlphaFoldDB" id="A0A1I5N541"/>
<dbReference type="STRING" id="1121869.SAMN03084138_01473"/>
<reference evidence="2 3" key="1">
    <citation type="submission" date="2016-10" db="EMBL/GenBank/DDBJ databases">
        <authorList>
            <person name="de Groot N.N."/>
        </authorList>
    </citation>
    <scope>NUCLEOTIDE SEQUENCE [LARGE SCALE GENOMIC DNA]</scope>
    <source>
        <strain evidence="2 3">DSM 15893</strain>
    </source>
</reference>
<dbReference type="GeneID" id="35871909"/>
<sequence length="254" mass="28023">MKIDNNSNISALMLEVLKNKPVESVLLIGQENSKSIAKTGTNSSQLSQLLSLMNIFPLLTRSTGTQNAPSVPLTMLLNSLFMPSKPELAAKWLAERQTDKSTLDALRLLSTADNEGSSKLKAMLMLFAEQRFQDSNKPGEFTWLFPFHPQQQSPVHVTVKKKTQTKAKKSRWSITVNLTLSKNRQVLATVELEDQELSLAFSTNSKGLKKRVEAALPVLEKQLSKHQLNLSNIKVEATEPSAPATVSSGVNIQV</sequence>
<evidence type="ECO:0000259" key="1">
    <source>
        <dbReference type="Pfam" id="PF02120"/>
    </source>
</evidence>
<dbReference type="Pfam" id="PF02120">
    <property type="entry name" value="Flg_hook"/>
    <property type="match status" value="1"/>
</dbReference>
<gene>
    <name evidence="2" type="ORF">SAMN03084138_01473</name>
</gene>
<dbReference type="InterPro" id="IPR038610">
    <property type="entry name" value="FliK-like_C_sf"/>
</dbReference>
<dbReference type="OrthoDB" id="5917127at2"/>
<name>A0A1I5N541_9GAMM</name>
<dbReference type="EMBL" id="FOWR01000009">
    <property type="protein sequence ID" value="SFP16893.1"/>
    <property type="molecule type" value="Genomic_DNA"/>
</dbReference>
<organism evidence="2 3">
    <name type="scientific">Enterovibrio norvegicus DSM 15893</name>
    <dbReference type="NCBI Taxonomy" id="1121869"/>
    <lineage>
        <taxon>Bacteria</taxon>
        <taxon>Pseudomonadati</taxon>
        <taxon>Pseudomonadota</taxon>
        <taxon>Gammaproteobacteria</taxon>
        <taxon>Vibrionales</taxon>
        <taxon>Vibrionaceae</taxon>
        <taxon>Enterovibrio</taxon>
    </lineage>
</organism>
<dbReference type="Gene3D" id="3.30.750.140">
    <property type="match status" value="1"/>
</dbReference>
<dbReference type="Proteomes" id="UP000182692">
    <property type="component" value="Unassembled WGS sequence"/>
</dbReference>
<evidence type="ECO:0000313" key="2">
    <source>
        <dbReference type="EMBL" id="SFP16893.1"/>
    </source>
</evidence>
<dbReference type="InterPro" id="IPR021136">
    <property type="entry name" value="Flagellar_hook_control-like_C"/>
</dbReference>
<proteinExistence type="predicted"/>
<protein>
    <submittedName>
        <fullName evidence="2">Hook-length control protein FliK</fullName>
    </submittedName>
</protein>
<feature type="domain" description="Flagellar hook-length control protein-like C-terminal" evidence="1">
    <location>
        <begin position="161"/>
        <end position="241"/>
    </location>
</feature>
<accession>A0A1I5N541</accession>